<dbReference type="EMBL" id="PDPS01000033">
    <property type="protein sequence ID" value="PID56511.1"/>
    <property type="molecule type" value="Genomic_DNA"/>
</dbReference>
<keyword evidence="3 4" id="KW-0732">Signal</keyword>
<reference evidence="5 6" key="1">
    <citation type="submission" date="2017-10" db="EMBL/GenBank/DDBJ databases">
        <title>Novel microbial diversity and functional potential in the marine mammal oral microbiome.</title>
        <authorList>
            <person name="Dudek N.K."/>
            <person name="Sun C.L."/>
            <person name="Burstein D."/>
            <person name="Kantor R.S."/>
            <person name="Aliaga Goltsman D.S."/>
            <person name="Bik E.M."/>
            <person name="Thomas B.C."/>
            <person name="Banfield J.F."/>
            <person name="Relman D.A."/>
        </authorList>
    </citation>
    <scope>NUCLEOTIDE SEQUENCE [LARGE SCALE GENOMIC DNA]</scope>
    <source>
        <strain evidence="5">DOLZORAL124_49_17</strain>
    </source>
</reference>
<dbReference type="GO" id="GO:0042956">
    <property type="term" value="P:maltodextrin transmembrane transport"/>
    <property type="evidence" value="ECO:0007669"/>
    <property type="project" value="TreeGrafter"/>
</dbReference>
<keyword evidence="2" id="KW-0813">Transport</keyword>
<evidence type="ECO:0000256" key="3">
    <source>
        <dbReference type="ARBA" id="ARBA00022729"/>
    </source>
</evidence>
<comment type="similarity">
    <text evidence="1">Belongs to the bacterial solute-binding protein 1 family.</text>
</comment>
<dbReference type="PANTHER" id="PTHR30061:SF50">
    <property type="entry name" value="MALTOSE_MALTODEXTRIN-BINDING PERIPLASMIC PROTEIN"/>
    <property type="match status" value="1"/>
</dbReference>
<dbReference type="InterPro" id="IPR006059">
    <property type="entry name" value="SBP"/>
</dbReference>
<evidence type="ECO:0000313" key="6">
    <source>
        <dbReference type="Proteomes" id="UP000229740"/>
    </source>
</evidence>
<proteinExistence type="inferred from homology"/>
<dbReference type="AlphaFoldDB" id="A0A2G6E430"/>
<evidence type="ECO:0000256" key="1">
    <source>
        <dbReference type="ARBA" id="ARBA00008520"/>
    </source>
</evidence>
<protein>
    <submittedName>
        <fullName evidence="5">Sugar ABC transporter substrate-binding protein</fullName>
    </submittedName>
</protein>
<dbReference type="PANTHER" id="PTHR30061">
    <property type="entry name" value="MALTOSE-BINDING PERIPLASMIC PROTEIN"/>
    <property type="match status" value="1"/>
</dbReference>
<dbReference type="SUPFAM" id="SSF53850">
    <property type="entry name" value="Periplasmic binding protein-like II"/>
    <property type="match status" value="1"/>
</dbReference>
<dbReference type="Pfam" id="PF01547">
    <property type="entry name" value="SBP_bac_1"/>
    <property type="match status" value="1"/>
</dbReference>
<feature type="chain" id="PRO_5013593124" evidence="4">
    <location>
        <begin position="22"/>
        <end position="413"/>
    </location>
</feature>
<gene>
    <name evidence="5" type="ORF">CSB45_10795</name>
</gene>
<sequence length="413" mass="45768">MKRSAQVFVMALILLISLNSAYCQVQLTMGSWRTEDRDFYENVIKAFQKTHPDIEIAYEPTKNTEYNTKLNIALQTGSGPDIIHLRPYGPGVQLAEDGYLEPLSGRINGLEQYADATLAASRASDGKVYGVPAKFSSTQIFYNKDIFEKYALQEPASWDELIAIADTLRKNGVAPFAMGSKDGWILSLTHATLGPTFFGGKAFVKKLLSGEADFTCPEFVKSIQMMKDLTPYLPKFSTGVGMEEMRSLFTTGKAAMFIMGDWEIAVLKKEAPDLNFDLFPIPSATGAQPTITTWVDASYAVNAQSKHKEEALQFVEFLTSQTFGEMVSEDLHSIPTIPGVKASDPLISKILRSASNPETSEPYMILIHFNQGNPSTKTEFQNLLQGMYLEKLSPEEVAQGVQKSADTWFKPVQ</sequence>
<evidence type="ECO:0000313" key="5">
    <source>
        <dbReference type="EMBL" id="PID56511.1"/>
    </source>
</evidence>
<dbReference type="GO" id="GO:1901982">
    <property type="term" value="F:maltose binding"/>
    <property type="evidence" value="ECO:0007669"/>
    <property type="project" value="TreeGrafter"/>
</dbReference>
<dbReference type="GO" id="GO:0015768">
    <property type="term" value="P:maltose transport"/>
    <property type="evidence" value="ECO:0007669"/>
    <property type="project" value="TreeGrafter"/>
</dbReference>
<dbReference type="Gene3D" id="3.40.190.10">
    <property type="entry name" value="Periplasmic binding protein-like II"/>
    <property type="match status" value="2"/>
</dbReference>
<organism evidence="5 6">
    <name type="scientific">candidate division KSB3 bacterium</name>
    <dbReference type="NCBI Taxonomy" id="2044937"/>
    <lineage>
        <taxon>Bacteria</taxon>
        <taxon>candidate division KSB3</taxon>
    </lineage>
</organism>
<feature type="signal peptide" evidence="4">
    <location>
        <begin position="1"/>
        <end position="21"/>
    </location>
</feature>
<accession>A0A2G6E430</accession>
<comment type="caution">
    <text evidence="5">The sequence shown here is derived from an EMBL/GenBank/DDBJ whole genome shotgun (WGS) entry which is preliminary data.</text>
</comment>
<evidence type="ECO:0000256" key="2">
    <source>
        <dbReference type="ARBA" id="ARBA00022448"/>
    </source>
</evidence>
<evidence type="ECO:0000256" key="4">
    <source>
        <dbReference type="SAM" id="SignalP"/>
    </source>
</evidence>
<name>A0A2G6E430_9BACT</name>
<dbReference type="GO" id="GO:0055052">
    <property type="term" value="C:ATP-binding cassette (ABC) transporter complex, substrate-binding subunit-containing"/>
    <property type="evidence" value="ECO:0007669"/>
    <property type="project" value="TreeGrafter"/>
</dbReference>
<dbReference type="Proteomes" id="UP000229740">
    <property type="component" value="Unassembled WGS sequence"/>
</dbReference>